<keyword evidence="2" id="KW-1185">Reference proteome</keyword>
<reference evidence="1" key="1">
    <citation type="submission" date="2021-02" db="EMBL/GenBank/DDBJ databases">
        <authorList>
            <person name="Nowell W R."/>
        </authorList>
    </citation>
    <scope>NUCLEOTIDE SEQUENCE</scope>
</reference>
<evidence type="ECO:0000313" key="2">
    <source>
        <dbReference type="Proteomes" id="UP000663866"/>
    </source>
</evidence>
<dbReference type="EMBL" id="CAJOBG010045122">
    <property type="protein sequence ID" value="CAF4441665.1"/>
    <property type="molecule type" value="Genomic_DNA"/>
</dbReference>
<sequence length="32" mass="3860">MAHSSSSYNNNSSMVKPYFRSNRNEKLFRFLF</sequence>
<gene>
    <name evidence="1" type="ORF">OVN521_LOCUS37340</name>
</gene>
<dbReference type="AlphaFoldDB" id="A0A820RHS9"/>
<proteinExistence type="predicted"/>
<comment type="caution">
    <text evidence="1">The sequence shown here is derived from an EMBL/GenBank/DDBJ whole genome shotgun (WGS) entry which is preliminary data.</text>
</comment>
<feature type="non-terminal residue" evidence="1">
    <location>
        <position position="1"/>
    </location>
</feature>
<dbReference type="Proteomes" id="UP000663866">
    <property type="component" value="Unassembled WGS sequence"/>
</dbReference>
<name>A0A820RHS9_9BILA</name>
<accession>A0A820RHS9</accession>
<protein>
    <submittedName>
        <fullName evidence="1">Uncharacterized protein</fullName>
    </submittedName>
</protein>
<organism evidence="1 2">
    <name type="scientific">Rotaria magnacalcarata</name>
    <dbReference type="NCBI Taxonomy" id="392030"/>
    <lineage>
        <taxon>Eukaryota</taxon>
        <taxon>Metazoa</taxon>
        <taxon>Spiralia</taxon>
        <taxon>Gnathifera</taxon>
        <taxon>Rotifera</taxon>
        <taxon>Eurotatoria</taxon>
        <taxon>Bdelloidea</taxon>
        <taxon>Philodinida</taxon>
        <taxon>Philodinidae</taxon>
        <taxon>Rotaria</taxon>
    </lineage>
</organism>
<evidence type="ECO:0000313" key="1">
    <source>
        <dbReference type="EMBL" id="CAF4441665.1"/>
    </source>
</evidence>